<evidence type="ECO:0000256" key="11">
    <source>
        <dbReference type="ARBA" id="ARBA00033378"/>
    </source>
</evidence>
<evidence type="ECO:0000256" key="1">
    <source>
        <dbReference type="ARBA" id="ARBA00004123"/>
    </source>
</evidence>
<dbReference type="PANTHER" id="PTHR13453">
    <property type="entry name" value="KAT8 REGULATORY NSL COMPLEX SUBUNIT 2"/>
    <property type="match status" value="1"/>
</dbReference>
<dbReference type="InterPro" id="IPR026316">
    <property type="entry name" value="NSL2"/>
</dbReference>
<keyword evidence="6" id="KW-0832">Ubl conjugation</keyword>
<evidence type="ECO:0000313" key="17">
    <source>
        <dbReference type="Proteomes" id="UP001151287"/>
    </source>
</evidence>
<accession>A0A9P9ZB26</accession>
<dbReference type="GO" id="GO:0006325">
    <property type="term" value="P:chromatin organization"/>
    <property type="evidence" value="ECO:0007669"/>
    <property type="project" value="UniProtKB-KW"/>
</dbReference>
<evidence type="ECO:0000313" key="16">
    <source>
        <dbReference type="EMBL" id="KAJ1685303.1"/>
    </source>
</evidence>
<proteinExistence type="predicted"/>
<evidence type="ECO:0000256" key="9">
    <source>
        <dbReference type="ARBA" id="ARBA00023242"/>
    </source>
</evidence>
<evidence type="ECO:0000256" key="7">
    <source>
        <dbReference type="ARBA" id="ARBA00022853"/>
    </source>
</evidence>
<evidence type="ECO:0000256" key="2">
    <source>
        <dbReference type="ARBA" id="ARBA00004173"/>
    </source>
</evidence>
<keyword evidence="17" id="KW-1185">Reference proteome</keyword>
<reference evidence="16" key="1">
    <citation type="journal article" date="2022" name="Cell">
        <title>Repeat-based holocentromeres influence genome architecture and karyotype evolution.</title>
        <authorList>
            <person name="Hofstatter P.G."/>
            <person name="Thangavel G."/>
            <person name="Lux T."/>
            <person name="Neumann P."/>
            <person name="Vondrak T."/>
            <person name="Novak P."/>
            <person name="Zhang M."/>
            <person name="Costa L."/>
            <person name="Castellani M."/>
            <person name="Scott A."/>
            <person name="Toegelov H."/>
            <person name="Fuchs J."/>
            <person name="Mata-Sucre Y."/>
            <person name="Dias Y."/>
            <person name="Vanzela A.L.L."/>
            <person name="Huettel B."/>
            <person name="Almeida C.C.S."/>
            <person name="Simkova H."/>
            <person name="Souza G."/>
            <person name="Pedrosa-Harand A."/>
            <person name="Macas J."/>
            <person name="Mayer K.F.X."/>
            <person name="Houben A."/>
            <person name="Marques A."/>
        </authorList>
    </citation>
    <scope>NUCLEOTIDE SEQUENCE</scope>
    <source>
        <strain evidence="16">RhyBre1mFocal</strain>
    </source>
</reference>
<keyword evidence="4" id="KW-1017">Isopeptide bond</keyword>
<dbReference type="OrthoDB" id="677315at2759"/>
<evidence type="ECO:0000256" key="8">
    <source>
        <dbReference type="ARBA" id="ARBA00023128"/>
    </source>
</evidence>
<evidence type="ECO:0000256" key="6">
    <source>
        <dbReference type="ARBA" id="ARBA00022843"/>
    </source>
</evidence>
<sequence length="244" mass="27933">MEIEERSSPPPPPVEPLPPPNPSPEKLSIEDEEGSVLGRAAALSREEVLRRRSMRLRRLEALYRRQYWDLMEDMRSKHREYFWEHGKSPIEEDESEEKKIEREVDLSLGLVDTGERKRCPYAGCKAKAMPLTRFCHQHILSDPKQTLYKQCTFVIRSTQQTGQIICGRPVLKAIMPSLCQVHLQRSQKGIAQALKKAGVNPSASNNPVPKFSVLVAESVRQIQARRIAFRAFKNSIAWKDGNTF</sequence>
<dbReference type="GO" id="GO:0044545">
    <property type="term" value="C:NSL complex"/>
    <property type="evidence" value="ECO:0007669"/>
    <property type="project" value="TreeGrafter"/>
</dbReference>
<feature type="compositionally biased region" description="Pro residues" evidence="14">
    <location>
        <begin position="8"/>
        <end position="23"/>
    </location>
</feature>
<protein>
    <recommendedName>
        <fullName evidence="3">KAT8 regulatory NSL complex subunit 2</fullName>
    </recommendedName>
    <alternativeName>
        <fullName evidence="11">NSL complex protein NSL2</fullName>
    </alternativeName>
    <alternativeName>
        <fullName evidence="10">Non-specific lethal 2 homolog</fullName>
    </alternativeName>
</protein>
<evidence type="ECO:0000256" key="5">
    <source>
        <dbReference type="ARBA" id="ARBA00022553"/>
    </source>
</evidence>
<dbReference type="PANTHER" id="PTHR13453:SF1">
    <property type="entry name" value="KAT8 REGULATORY NSL COMPLEX SUBUNIT 2"/>
    <property type="match status" value="1"/>
</dbReference>
<dbReference type="EMBL" id="JAMQYH010000005">
    <property type="protein sequence ID" value="KAJ1685303.1"/>
    <property type="molecule type" value="Genomic_DNA"/>
</dbReference>
<evidence type="ECO:0000259" key="15">
    <source>
        <dbReference type="Pfam" id="PF13891"/>
    </source>
</evidence>
<keyword evidence="8" id="KW-0496">Mitochondrion</keyword>
<evidence type="ECO:0000256" key="13">
    <source>
        <dbReference type="ARBA" id="ARBA00093543"/>
    </source>
</evidence>
<name>A0A9P9ZB26_9POAL</name>
<dbReference type="AlphaFoldDB" id="A0A9P9ZB26"/>
<organism evidence="16 17">
    <name type="scientific">Rhynchospora breviuscula</name>
    <dbReference type="NCBI Taxonomy" id="2022672"/>
    <lineage>
        <taxon>Eukaryota</taxon>
        <taxon>Viridiplantae</taxon>
        <taxon>Streptophyta</taxon>
        <taxon>Embryophyta</taxon>
        <taxon>Tracheophyta</taxon>
        <taxon>Spermatophyta</taxon>
        <taxon>Magnoliopsida</taxon>
        <taxon>Liliopsida</taxon>
        <taxon>Poales</taxon>
        <taxon>Cyperaceae</taxon>
        <taxon>Cyperoideae</taxon>
        <taxon>Rhynchosporeae</taxon>
        <taxon>Rhynchospora</taxon>
    </lineage>
</organism>
<keyword evidence="7" id="KW-0156">Chromatin regulator</keyword>
<keyword evidence="9" id="KW-0539">Nucleus</keyword>
<evidence type="ECO:0000256" key="3">
    <source>
        <dbReference type="ARBA" id="ARBA00015508"/>
    </source>
</evidence>
<dbReference type="Pfam" id="PF13891">
    <property type="entry name" value="zf-C3HC3H_KANSL2"/>
    <property type="match status" value="1"/>
</dbReference>
<dbReference type="InterPro" id="IPR025927">
    <property type="entry name" value="Znf_KANL2-like"/>
</dbReference>
<keyword evidence="5" id="KW-0597">Phosphoprotein</keyword>
<comment type="subunit">
    <text evidence="13">Component of the NSL complex at least composed of KAT8/MOF, KANSL1, KANSL2, KANSL3, MCRS1, PHF20, OGT1/OGT, WDR5 and HCFC1.</text>
</comment>
<dbReference type="GO" id="GO:0005739">
    <property type="term" value="C:mitochondrion"/>
    <property type="evidence" value="ECO:0007669"/>
    <property type="project" value="UniProtKB-SubCell"/>
</dbReference>
<comment type="caution">
    <text evidence="16">The sequence shown here is derived from an EMBL/GenBank/DDBJ whole genome shotgun (WGS) entry which is preliminary data.</text>
</comment>
<evidence type="ECO:0000256" key="10">
    <source>
        <dbReference type="ARBA" id="ARBA00032947"/>
    </source>
</evidence>
<feature type="domain" description="KANL2-like probable zinc-finger" evidence="15">
    <location>
        <begin position="122"/>
        <end position="182"/>
    </location>
</feature>
<feature type="region of interest" description="Disordered" evidence="14">
    <location>
        <begin position="1"/>
        <end position="32"/>
    </location>
</feature>
<evidence type="ECO:0000256" key="14">
    <source>
        <dbReference type="SAM" id="MobiDB-lite"/>
    </source>
</evidence>
<gene>
    <name evidence="16" type="ORF">LUZ63_016693</name>
</gene>
<dbReference type="GO" id="GO:0005634">
    <property type="term" value="C:nucleus"/>
    <property type="evidence" value="ECO:0007669"/>
    <property type="project" value="UniProtKB-SubCell"/>
</dbReference>
<comment type="function">
    <text evidence="12">Non-catalytic component of the NSL histone acetyltransferase complex, a multiprotein complex that mediates histone H4 acetylation at 'Lys-5'- and 'Lys-8' (H4K5ac and H4K8ac) at transcription start sites and promotes transcription initiation. Required for NSL complex stability and for transcription of intraciliary transport genes in both ciliated and non-ciliated cells by regulating histone H4 acetylation at 'Lys-5'- and 'Lys-12' (H4K5ac and H4K12ac). This is necessary for cilium assembly in ciliated cells and for organization of the microtubule cytoskeleton in non-ciliated cells. Required within the NSL complex to maintain nuclear architecture stability by promoting KAT8-mediated acetylation of lamin LMNA.</text>
</comment>
<evidence type="ECO:0000256" key="4">
    <source>
        <dbReference type="ARBA" id="ARBA00022499"/>
    </source>
</evidence>
<evidence type="ECO:0000256" key="12">
    <source>
        <dbReference type="ARBA" id="ARBA00093359"/>
    </source>
</evidence>
<comment type="subcellular location">
    <subcellularLocation>
        <location evidence="2">Mitochondrion</location>
    </subcellularLocation>
    <subcellularLocation>
        <location evidence="1">Nucleus</location>
    </subcellularLocation>
</comment>
<dbReference type="Proteomes" id="UP001151287">
    <property type="component" value="Unassembled WGS sequence"/>
</dbReference>